<evidence type="ECO:0000256" key="9">
    <source>
        <dbReference type="ARBA" id="ARBA00022723"/>
    </source>
</evidence>
<dbReference type="AlphaFoldDB" id="A0A669P4C8"/>
<dbReference type="InterPro" id="IPR032631">
    <property type="entry name" value="P-type_ATPase_N"/>
</dbReference>
<keyword evidence="12 21" id="KW-0460">Magnesium</keyword>
<organism evidence="25 26">
    <name type="scientific">Phasianus colchicus</name>
    <name type="common">Common pheasant</name>
    <dbReference type="NCBI Taxonomy" id="9054"/>
    <lineage>
        <taxon>Eukaryota</taxon>
        <taxon>Metazoa</taxon>
        <taxon>Chordata</taxon>
        <taxon>Craniata</taxon>
        <taxon>Vertebrata</taxon>
        <taxon>Euteleostomi</taxon>
        <taxon>Archelosauria</taxon>
        <taxon>Archosauria</taxon>
        <taxon>Dinosauria</taxon>
        <taxon>Saurischia</taxon>
        <taxon>Theropoda</taxon>
        <taxon>Coelurosauria</taxon>
        <taxon>Aves</taxon>
        <taxon>Neognathae</taxon>
        <taxon>Galloanserae</taxon>
        <taxon>Galliformes</taxon>
        <taxon>Phasianidae</taxon>
        <taxon>Phasianinae</taxon>
        <taxon>Phasianus</taxon>
    </lineage>
</organism>
<dbReference type="PANTHER" id="PTHR24092">
    <property type="entry name" value="PROBABLE PHOSPHOLIPID-TRANSPORTING ATPASE"/>
    <property type="match status" value="1"/>
</dbReference>
<evidence type="ECO:0000256" key="19">
    <source>
        <dbReference type="PIRSR" id="PIRSR606539-1"/>
    </source>
</evidence>
<dbReference type="Gene3D" id="3.40.1110.10">
    <property type="entry name" value="Calcium-transporting ATPase, cytoplasmic domain N"/>
    <property type="match status" value="1"/>
</dbReference>
<evidence type="ECO:0000256" key="1">
    <source>
        <dbReference type="ARBA" id="ARBA00001946"/>
    </source>
</evidence>
<dbReference type="GO" id="GO:0016887">
    <property type="term" value="F:ATP hydrolysis activity"/>
    <property type="evidence" value="ECO:0007669"/>
    <property type="project" value="InterPro"/>
</dbReference>
<keyword evidence="10 20" id="KW-0547">Nucleotide-binding</keyword>
<sequence length="1109" mass="125343">MPAVQKTVSEIRSRAEGYEKTDDVSEKTSLADQEELRTIFINQPQLTKFCNNHVSTAKYNIITFLPRFLYSQFRRAANAFFLFIALLQQIPDVSPTGRYTTLVPLLFILAVAAVKEIIEDIYYEMVHGRLSTGKSEPQAMCYIETSNLDGETNLKIRQGLPLTSEIKDIESLMRLSGRIECESPNRHLYDFVGNIRLDGHGTVPLGSDQILLRGAQLRNTQWVHGIVVYTGHDTKLMQNSTSPPLKMSNVERITNIQILILFCILIAMSLICSIGSAVWNRRHSERDWYLDLNYGGASNFGLNFLTFIILFNNLIPISLLVTLEVVKFIQAYFINWDIDMHYEPTDTAAMARTSNLNEELGQVKYIFSDKTGTLTCNVMQFKKCTVAGVAYGQGSQNGDEKMFSDSSLLENLQNNHPTAPIICEFLTMMAVCHTAVPEREGDKIIYQAASPDEGALVRAARHLRFVFTGRTPDSVIIESLGHEERYELLNVLEFTSSRKRMSVIVRTPTGKLRLYCKGADTVIYDRLAESSKYKEITLKHLEQFATEGLRTLCFAVAEISESDYQEWLDVYHRASTAIQNRALKLEESYELIEKNLQLLGATAIEDKLQDKVPETIETLMKADIKIWILTGDKQETAINIGHSCKLLRKNMGLIVINEGSLDGTRETLSHHCSTLGDALRKENDFALIIDGKSLKYALTFGVRQYFLDLALSCKAVICCRVSPLQKSEVVEMVKKQVKVVTLAIGDGANDVSMIQTAHVGVGISGNEGLQAANSSDYSIAQFKYLKNLLLVHGAWNYNRVAKCILYCFYKNIVLYIIEIWFAFVNGFSGQILFERWCIGLYNVMFTAMPPLTLGIFERSCRKENMLKYPELYKTSQNALDFNTKVFWVHCLNGLFHSFILFWFPLKALQHGTVFGNGKTSDYLLLGNTVYTFVVLTVCLKAGLETSYWTLFSHIAIWGSIALWVVFFGIYSSLWPVIPMAPDMSGEAAMMFSSGVFWMGLLCIPMTALLFDVVYKVVKRATFKTLVDEVQELEAKSEDPGAVVHGKSLTERAQLLKNVFKKNHVNLYRSDSLQQNLLHGYAFSQDENGIVSQSEVIRAYDTTKQRPEEW</sequence>
<dbReference type="NCBIfam" id="TIGR01494">
    <property type="entry name" value="ATPase_P-type"/>
    <property type="match status" value="2"/>
</dbReference>
<feature type="binding site" evidence="20">
    <location>
        <position position="370"/>
    </location>
    <ligand>
        <name>ATP</name>
        <dbReference type="ChEBI" id="CHEBI:30616"/>
    </ligand>
</feature>
<feature type="transmembrane region" description="Helical" evidence="22">
    <location>
        <begin position="885"/>
        <end position="903"/>
    </location>
</feature>
<dbReference type="Gene3D" id="3.40.50.1000">
    <property type="entry name" value="HAD superfamily/HAD-like"/>
    <property type="match status" value="1"/>
</dbReference>
<evidence type="ECO:0000256" key="22">
    <source>
        <dbReference type="RuleBase" id="RU362033"/>
    </source>
</evidence>
<dbReference type="InterPro" id="IPR008250">
    <property type="entry name" value="ATPase_P-typ_transduc_dom_A_sf"/>
</dbReference>
<feature type="binding site" evidence="20">
    <location>
        <position position="517"/>
    </location>
    <ligand>
        <name>ATP</name>
        <dbReference type="ChEBI" id="CHEBI:30616"/>
    </ligand>
</feature>
<evidence type="ECO:0000256" key="2">
    <source>
        <dbReference type="ARBA" id="ARBA00004141"/>
    </source>
</evidence>
<dbReference type="GO" id="GO:0140326">
    <property type="term" value="F:ATPase-coupled intramembrane lipid transporter activity"/>
    <property type="evidence" value="ECO:0007669"/>
    <property type="project" value="UniProtKB-EC"/>
</dbReference>
<comment type="similarity">
    <text evidence="5 22">Belongs to the cation transport ATPase (P-type) (TC 3.A.3) family. Type IV subfamily.</text>
</comment>
<evidence type="ECO:0000256" key="4">
    <source>
        <dbReference type="ARBA" id="ARBA00004555"/>
    </source>
</evidence>
<evidence type="ECO:0000256" key="3">
    <source>
        <dbReference type="ARBA" id="ARBA00004236"/>
    </source>
</evidence>
<evidence type="ECO:0000256" key="13">
    <source>
        <dbReference type="ARBA" id="ARBA00022967"/>
    </source>
</evidence>
<comment type="catalytic activity">
    <reaction evidence="17 22">
        <text>ATP + H2O + phospholipidSide 1 = ADP + phosphate + phospholipidSide 2.</text>
        <dbReference type="EC" id="7.6.2.1"/>
    </reaction>
</comment>
<dbReference type="SFLD" id="SFLDG00002">
    <property type="entry name" value="C1.7:_P-type_atpase_like"/>
    <property type="match status" value="1"/>
</dbReference>
<feature type="binding site" evidence="20">
    <location>
        <position position="631"/>
    </location>
    <ligand>
        <name>ATP</name>
        <dbReference type="ChEBI" id="CHEBI:30616"/>
    </ligand>
</feature>
<feature type="binding site" evidence="21">
    <location>
        <position position="371"/>
    </location>
    <ligand>
        <name>Mg(2+)</name>
        <dbReference type="ChEBI" id="CHEBI:18420"/>
    </ligand>
</feature>
<dbReference type="SUPFAM" id="SSF81660">
    <property type="entry name" value="Metal cation-transporting ATPase, ATP-binding domain N"/>
    <property type="match status" value="1"/>
</dbReference>
<feature type="transmembrane region" description="Helical" evidence="22">
    <location>
        <begin position="923"/>
        <end position="942"/>
    </location>
</feature>
<dbReference type="Ensembl" id="ENSPCLT00000003162.1">
    <property type="protein sequence ID" value="ENSPCLP00000002319.1"/>
    <property type="gene ID" value="ENSPCLG00000001967.1"/>
</dbReference>
<keyword evidence="9 21" id="KW-0479">Metal-binding</keyword>
<evidence type="ECO:0000256" key="7">
    <source>
        <dbReference type="ARBA" id="ARBA00022553"/>
    </source>
</evidence>
<dbReference type="FunFam" id="3.40.50.1000:FF:000010">
    <property type="entry name" value="Phospholipid-transporting ATPase"/>
    <property type="match status" value="1"/>
</dbReference>
<feature type="active site" description="4-aspartylphosphate intermediate" evidence="19">
    <location>
        <position position="369"/>
    </location>
</feature>
<feature type="domain" description="P-type ATPase C-terminal" evidence="24">
    <location>
        <begin position="772"/>
        <end position="1023"/>
    </location>
</feature>
<evidence type="ECO:0000256" key="20">
    <source>
        <dbReference type="PIRSR" id="PIRSR606539-2"/>
    </source>
</evidence>
<feature type="binding site" evidence="20">
    <location>
        <position position="550"/>
    </location>
    <ligand>
        <name>ATP</name>
        <dbReference type="ChEBI" id="CHEBI:30616"/>
    </ligand>
</feature>
<name>A0A669P4C8_PHACC</name>
<feature type="binding site" evidence="20">
    <location>
        <position position="369"/>
    </location>
    <ligand>
        <name>ATP</name>
        <dbReference type="ChEBI" id="CHEBI:30616"/>
    </ligand>
</feature>
<evidence type="ECO:0000256" key="21">
    <source>
        <dbReference type="PIRSR" id="PIRSR606539-3"/>
    </source>
</evidence>
<dbReference type="PANTHER" id="PTHR24092:SF221">
    <property type="entry name" value="PHOSPHOLIPID-TRANSPORTING ATPASE IA"/>
    <property type="match status" value="1"/>
</dbReference>
<evidence type="ECO:0000256" key="17">
    <source>
        <dbReference type="ARBA" id="ARBA00034036"/>
    </source>
</evidence>
<feature type="binding site" evidence="21">
    <location>
        <position position="369"/>
    </location>
    <ligand>
        <name>Mg(2+)</name>
        <dbReference type="ChEBI" id="CHEBI:18420"/>
    </ligand>
</feature>
<evidence type="ECO:0000256" key="16">
    <source>
        <dbReference type="ARBA" id="ARBA00023136"/>
    </source>
</evidence>
<evidence type="ECO:0000313" key="25">
    <source>
        <dbReference type="Ensembl" id="ENSPCLP00000002319.1"/>
    </source>
</evidence>
<feature type="binding site" evidence="20">
    <location>
        <position position="371"/>
    </location>
    <ligand>
        <name>ATP</name>
        <dbReference type="ChEBI" id="CHEBI:30616"/>
    </ligand>
</feature>
<dbReference type="InterPro" id="IPR001757">
    <property type="entry name" value="P_typ_ATPase"/>
</dbReference>
<dbReference type="FunFam" id="3.40.1110.10:FF:000010">
    <property type="entry name" value="Phospholipid-transporting ATPase"/>
    <property type="match status" value="1"/>
</dbReference>
<feature type="binding site" evidence="20">
    <location>
        <position position="726"/>
    </location>
    <ligand>
        <name>ATP</name>
        <dbReference type="ChEBI" id="CHEBI:30616"/>
    </ligand>
</feature>
<dbReference type="InterPro" id="IPR036412">
    <property type="entry name" value="HAD-like_sf"/>
</dbReference>
<dbReference type="GO" id="GO:0005802">
    <property type="term" value="C:trans-Golgi network"/>
    <property type="evidence" value="ECO:0007669"/>
    <property type="project" value="TreeGrafter"/>
</dbReference>
<reference evidence="25" key="1">
    <citation type="submission" date="2025-08" db="UniProtKB">
        <authorList>
            <consortium name="Ensembl"/>
        </authorList>
    </citation>
    <scope>IDENTIFICATION</scope>
</reference>
<evidence type="ECO:0000256" key="10">
    <source>
        <dbReference type="ARBA" id="ARBA00022741"/>
    </source>
</evidence>
<comment type="catalytic activity">
    <reaction evidence="18">
        <text>a 1,2-diacyl-sn-glycero-3-phospho-L-serine(out) + ATP + H2O = a 1,2-diacyl-sn-glycero-3-phospho-L-serine(in) + ADP + phosphate + H(+)</text>
        <dbReference type="Rhea" id="RHEA:38567"/>
        <dbReference type="ChEBI" id="CHEBI:15377"/>
        <dbReference type="ChEBI" id="CHEBI:15378"/>
        <dbReference type="ChEBI" id="CHEBI:30616"/>
        <dbReference type="ChEBI" id="CHEBI:43474"/>
        <dbReference type="ChEBI" id="CHEBI:57262"/>
        <dbReference type="ChEBI" id="CHEBI:456216"/>
    </reaction>
    <physiologicalReaction direction="left-to-right" evidence="18">
        <dbReference type="Rhea" id="RHEA:38568"/>
    </physiologicalReaction>
</comment>
<dbReference type="GO" id="GO:0005524">
    <property type="term" value="F:ATP binding"/>
    <property type="evidence" value="ECO:0007669"/>
    <property type="project" value="UniProtKB-UniRule"/>
</dbReference>
<protein>
    <recommendedName>
        <fullName evidence="22">Phospholipid-transporting ATPase</fullName>
        <ecNumber evidence="22">7.6.2.1</ecNumber>
    </recommendedName>
</protein>
<dbReference type="NCBIfam" id="TIGR01652">
    <property type="entry name" value="ATPase-Plipid"/>
    <property type="match status" value="1"/>
</dbReference>
<evidence type="ECO:0000256" key="12">
    <source>
        <dbReference type="ARBA" id="ARBA00022842"/>
    </source>
</evidence>
<gene>
    <name evidence="25" type="primary">ATP8A1</name>
</gene>
<dbReference type="GO" id="GO:0005886">
    <property type="term" value="C:plasma membrane"/>
    <property type="evidence" value="ECO:0007669"/>
    <property type="project" value="UniProtKB-SubCell"/>
</dbReference>
<dbReference type="InterPro" id="IPR023299">
    <property type="entry name" value="ATPase_P-typ_cyto_dom_N"/>
</dbReference>
<dbReference type="PROSITE" id="PS00154">
    <property type="entry name" value="ATPASE_E1_E2"/>
    <property type="match status" value="1"/>
</dbReference>
<keyword evidence="15" id="KW-0333">Golgi apparatus</keyword>
<keyword evidence="13 22" id="KW-1278">Translocase</keyword>
<feature type="binding site" evidence="21">
    <location>
        <position position="750"/>
    </location>
    <ligand>
        <name>Mg(2+)</name>
        <dbReference type="ChEBI" id="CHEBI:18420"/>
    </ligand>
</feature>
<feature type="binding site" evidence="21">
    <location>
        <position position="746"/>
    </location>
    <ligand>
        <name>Mg(2+)</name>
        <dbReference type="ChEBI" id="CHEBI:18420"/>
    </ligand>
</feature>
<feature type="transmembrane region" description="Helical" evidence="22">
    <location>
        <begin position="256"/>
        <end position="280"/>
    </location>
</feature>
<keyword evidence="11 20" id="KW-0067">ATP-binding</keyword>
<dbReference type="Pfam" id="PF16209">
    <property type="entry name" value="PhoLip_ATPase_N"/>
    <property type="match status" value="1"/>
</dbReference>
<dbReference type="SUPFAM" id="SSF81665">
    <property type="entry name" value="Calcium ATPase, transmembrane domain M"/>
    <property type="match status" value="1"/>
</dbReference>
<dbReference type="Pfam" id="PF13246">
    <property type="entry name" value="Cation_ATPase"/>
    <property type="match status" value="1"/>
</dbReference>
<keyword evidence="7" id="KW-0597">Phosphoprotein</keyword>
<feature type="binding site" evidence="20">
    <location>
        <position position="453"/>
    </location>
    <ligand>
        <name>ATP</name>
        <dbReference type="ChEBI" id="CHEBI:30616"/>
    </ligand>
</feature>
<dbReference type="SFLD" id="SFLDF00027">
    <property type="entry name" value="p-type_atpase"/>
    <property type="match status" value="1"/>
</dbReference>
<dbReference type="CDD" id="cd02073">
    <property type="entry name" value="P-type_ATPase_APLT_Dnf-like"/>
    <property type="match status" value="1"/>
</dbReference>
<dbReference type="SUPFAM" id="SSF81653">
    <property type="entry name" value="Calcium ATPase, transduction domain A"/>
    <property type="match status" value="1"/>
</dbReference>
<dbReference type="SUPFAM" id="SSF56784">
    <property type="entry name" value="HAD-like"/>
    <property type="match status" value="1"/>
</dbReference>
<feature type="binding site" evidence="20">
    <location>
        <position position="720"/>
    </location>
    <ligand>
        <name>ATP</name>
        <dbReference type="ChEBI" id="CHEBI:30616"/>
    </ligand>
</feature>
<dbReference type="Proteomes" id="UP000472261">
    <property type="component" value="Unplaced"/>
</dbReference>
<comment type="cofactor">
    <cofactor evidence="1 21">
        <name>Mg(2+)</name>
        <dbReference type="ChEBI" id="CHEBI:18420"/>
    </cofactor>
</comment>
<dbReference type="SFLD" id="SFLDS00003">
    <property type="entry name" value="Haloacid_Dehalogenase"/>
    <property type="match status" value="1"/>
</dbReference>
<dbReference type="GO" id="GO:0045332">
    <property type="term" value="P:phospholipid translocation"/>
    <property type="evidence" value="ECO:0007669"/>
    <property type="project" value="TreeGrafter"/>
</dbReference>
<evidence type="ECO:0000256" key="11">
    <source>
        <dbReference type="ARBA" id="ARBA00022840"/>
    </source>
</evidence>
<feature type="domain" description="P-type ATPase N-terminal" evidence="23">
    <location>
        <begin position="41"/>
        <end position="102"/>
    </location>
</feature>
<evidence type="ECO:0000259" key="24">
    <source>
        <dbReference type="Pfam" id="PF16212"/>
    </source>
</evidence>
<dbReference type="GO" id="GO:0000287">
    <property type="term" value="F:magnesium ion binding"/>
    <property type="evidence" value="ECO:0007669"/>
    <property type="project" value="UniProtKB-UniRule"/>
</dbReference>
<evidence type="ECO:0000313" key="26">
    <source>
        <dbReference type="Proteomes" id="UP000472261"/>
    </source>
</evidence>
<feature type="transmembrane region" description="Helical" evidence="22">
    <location>
        <begin position="994"/>
        <end position="1014"/>
    </location>
</feature>
<dbReference type="FunFam" id="2.70.150.10:FF:000021">
    <property type="entry name" value="Phospholipid-transporting ATPase"/>
    <property type="match status" value="1"/>
</dbReference>
<reference evidence="25" key="2">
    <citation type="submission" date="2025-09" db="UniProtKB">
        <authorList>
            <consortium name="Ensembl"/>
        </authorList>
    </citation>
    <scope>IDENTIFICATION</scope>
</reference>
<keyword evidence="14 22" id="KW-1133">Transmembrane helix</keyword>
<evidence type="ECO:0000256" key="18">
    <source>
        <dbReference type="ARBA" id="ARBA00051303"/>
    </source>
</evidence>
<evidence type="ECO:0000256" key="6">
    <source>
        <dbReference type="ARBA" id="ARBA00022475"/>
    </source>
</evidence>
<accession>A0A669P4C8</accession>
<feature type="binding site" evidence="20">
    <location>
        <position position="749"/>
    </location>
    <ligand>
        <name>ATP</name>
        <dbReference type="ChEBI" id="CHEBI:30616"/>
    </ligand>
</feature>
<dbReference type="InterPro" id="IPR018303">
    <property type="entry name" value="ATPase_P-typ_P_site"/>
</dbReference>
<feature type="binding site" evidence="20">
    <location>
        <position position="494"/>
    </location>
    <ligand>
        <name>ATP</name>
        <dbReference type="ChEBI" id="CHEBI:30616"/>
    </ligand>
</feature>
<proteinExistence type="inferred from homology"/>
<feature type="transmembrane region" description="Helical" evidence="22">
    <location>
        <begin position="812"/>
        <end position="832"/>
    </location>
</feature>
<dbReference type="InterPro" id="IPR023214">
    <property type="entry name" value="HAD_sf"/>
</dbReference>
<dbReference type="InterPro" id="IPR044492">
    <property type="entry name" value="P_typ_ATPase_HD_dom"/>
</dbReference>
<evidence type="ECO:0000256" key="15">
    <source>
        <dbReference type="ARBA" id="ARBA00023034"/>
    </source>
</evidence>
<keyword evidence="26" id="KW-1185">Reference proteome</keyword>
<comment type="subcellular location">
    <subcellularLocation>
        <location evidence="3">Cell membrane</location>
    </subcellularLocation>
    <subcellularLocation>
        <location evidence="4">Golgi apparatus</location>
    </subcellularLocation>
    <subcellularLocation>
        <location evidence="2 22">Membrane</location>
        <topology evidence="2 22">Multi-pass membrane protein</topology>
    </subcellularLocation>
</comment>
<feature type="transmembrane region" description="Helical" evidence="22">
    <location>
        <begin position="954"/>
        <end position="974"/>
    </location>
</feature>
<dbReference type="Pfam" id="PF16212">
    <property type="entry name" value="PhoLip_ATPase_C"/>
    <property type="match status" value="1"/>
</dbReference>
<evidence type="ECO:0000256" key="14">
    <source>
        <dbReference type="ARBA" id="ARBA00022989"/>
    </source>
</evidence>
<evidence type="ECO:0000256" key="5">
    <source>
        <dbReference type="ARBA" id="ARBA00008109"/>
    </source>
</evidence>
<keyword evidence="8 22" id="KW-0812">Transmembrane</keyword>
<feature type="binding site" evidence="20">
    <location>
        <position position="632"/>
    </location>
    <ligand>
        <name>ATP</name>
        <dbReference type="ChEBI" id="CHEBI:30616"/>
    </ligand>
</feature>
<dbReference type="InterPro" id="IPR023298">
    <property type="entry name" value="ATPase_P-typ_TM_dom_sf"/>
</dbReference>
<evidence type="ECO:0000256" key="8">
    <source>
        <dbReference type="ARBA" id="ARBA00022692"/>
    </source>
</evidence>
<feature type="transmembrane region" description="Helical" evidence="22">
    <location>
        <begin position="300"/>
        <end position="323"/>
    </location>
</feature>
<feature type="transmembrane region" description="Helical" evidence="22">
    <location>
        <begin position="838"/>
        <end position="856"/>
    </location>
</feature>
<keyword evidence="16 22" id="KW-0472">Membrane</keyword>
<dbReference type="EC" id="7.6.2.1" evidence="22"/>
<feature type="binding site" evidence="20">
    <location>
        <position position="630"/>
    </location>
    <ligand>
        <name>ATP</name>
        <dbReference type="ChEBI" id="CHEBI:30616"/>
    </ligand>
</feature>
<dbReference type="InterPro" id="IPR006539">
    <property type="entry name" value="P-type_ATPase_IV"/>
</dbReference>
<evidence type="ECO:0000259" key="23">
    <source>
        <dbReference type="Pfam" id="PF16209"/>
    </source>
</evidence>
<dbReference type="InterPro" id="IPR032630">
    <property type="entry name" value="P_typ_ATPase_c"/>
</dbReference>
<keyword evidence="6" id="KW-1003">Cell membrane</keyword>
<dbReference type="PRINTS" id="PR00119">
    <property type="entry name" value="CATATPASE"/>
</dbReference>
<feature type="binding site" evidence="20">
    <location>
        <position position="750"/>
    </location>
    <ligand>
        <name>ATP</name>
        <dbReference type="ChEBI" id="CHEBI:30616"/>
    </ligand>
</feature>
<dbReference type="Gene3D" id="2.70.150.10">
    <property type="entry name" value="Calcium-transporting ATPase, cytoplasmic transduction domain A"/>
    <property type="match status" value="1"/>
</dbReference>